<sequence length="334" mass="36258">MGATGVGARVEDVRVVEKYQAETGCAALAERRGDLLVATAPPVERWLLIECREAWPRDALAALRHSPTDPEGNDHSPASERLSAAGSLGAEVARLCSVLRCRPVLIRRHGRVDRSTPRQWAMVDSRPGYEAVRWGELPSDEYLLDVLIGADTGTPSSEPVYLVCTHGRHDACCAVRGRPTAAALSAAYPDRTWECSHVGGDRFAANLVLLPHGLFYGHVPLSRTAELVRAYDAGEIVPDCFRGSGAMSSPVQAAQHFAREQGFSTAIDALRPVAVDHLAPDRWRVALDDHGRRVTVDVASRIITVDGQLTCSSKPSGTVRRFTLEGLSREARSR</sequence>
<dbReference type="InterPro" id="IPR009737">
    <property type="entry name" value="Aim32/Apd1-like"/>
</dbReference>
<dbReference type="InterPro" id="IPR036249">
    <property type="entry name" value="Thioredoxin-like_sf"/>
</dbReference>
<comment type="caution">
    <text evidence="1">The sequence shown here is derived from an EMBL/GenBank/DDBJ whole genome shotgun (WGS) entry which is preliminary data.</text>
</comment>
<proteinExistence type="predicted"/>
<reference evidence="1 2" key="1">
    <citation type="submission" date="2019-03" db="EMBL/GenBank/DDBJ databases">
        <title>Genomic Encyclopedia of Type Strains, Phase III (KMG-III): the genomes of soil and plant-associated and newly described type strains.</title>
        <authorList>
            <person name="Whitman W."/>
        </authorList>
    </citation>
    <scope>NUCLEOTIDE SEQUENCE [LARGE SCALE GENOMIC DNA]</scope>
    <source>
        <strain evidence="1 2">VKM Ac-2527</strain>
    </source>
</reference>
<dbReference type="SUPFAM" id="SSF52833">
    <property type="entry name" value="Thioredoxin-like"/>
    <property type="match status" value="1"/>
</dbReference>
<keyword evidence="2" id="KW-1185">Reference proteome</keyword>
<evidence type="ECO:0008006" key="3">
    <source>
        <dbReference type="Google" id="ProtNLM"/>
    </source>
</evidence>
<dbReference type="OrthoDB" id="3399139at2"/>
<evidence type="ECO:0000313" key="1">
    <source>
        <dbReference type="EMBL" id="TDO33823.1"/>
    </source>
</evidence>
<gene>
    <name evidence="1" type="ORF">EV643_1306</name>
</gene>
<protein>
    <recommendedName>
        <fullName evidence="3">Sucrase/ferredoxin-like protein</fullName>
    </recommendedName>
</protein>
<dbReference type="Proteomes" id="UP000295388">
    <property type="component" value="Unassembled WGS sequence"/>
</dbReference>
<organism evidence="1 2">
    <name type="scientific">Kribbella caucasensis</name>
    <dbReference type="NCBI Taxonomy" id="2512215"/>
    <lineage>
        <taxon>Bacteria</taxon>
        <taxon>Bacillati</taxon>
        <taxon>Actinomycetota</taxon>
        <taxon>Actinomycetes</taxon>
        <taxon>Propionibacteriales</taxon>
        <taxon>Kribbellaceae</taxon>
        <taxon>Kribbella</taxon>
    </lineage>
</organism>
<name>A0A4R6JD93_9ACTN</name>
<dbReference type="AlphaFoldDB" id="A0A4R6JD93"/>
<evidence type="ECO:0000313" key="2">
    <source>
        <dbReference type="Proteomes" id="UP000295388"/>
    </source>
</evidence>
<dbReference type="Pfam" id="PF06999">
    <property type="entry name" value="Suc_Fer-like"/>
    <property type="match status" value="1"/>
</dbReference>
<dbReference type="PANTHER" id="PTHR31902">
    <property type="entry name" value="ACTIN PATCHES DISTAL PROTEIN 1"/>
    <property type="match status" value="1"/>
</dbReference>
<dbReference type="EMBL" id="SNWQ01000030">
    <property type="protein sequence ID" value="TDO33823.1"/>
    <property type="molecule type" value="Genomic_DNA"/>
</dbReference>
<dbReference type="PANTHER" id="PTHR31902:SF22">
    <property type="entry name" value="SLL1203 PROTEIN"/>
    <property type="match status" value="1"/>
</dbReference>
<dbReference type="CDD" id="cd03062">
    <property type="entry name" value="TRX_Fd_Sucrase"/>
    <property type="match status" value="1"/>
</dbReference>
<accession>A0A4R6JD93</accession>